<name>A0A375D815_9BURK</name>
<dbReference type="EMBL" id="LT984814">
    <property type="protein sequence ID" value="SPD67489.1"/>
    <property type="molecule type" value="Genomic_DNA"/>
</dbReference>
<dbReference type="Proteomes" id="UP000254259">
    <property type="component" value="Plasmid CBM2636_mp"/>
</dbReference>
<reference evidence="1 2" key="1">
    <citation type="submission" date="2018-01" db="EMBL/GenBank/DDBJ databases">
        <authorList>
            <person name="Clerissi C."/>
        </authorList>
    </citation>
    <scope>NUCLEOTIDE SEQUENCE [LARGE SCALE GENOMIC DNA]</scope>
    <source>
        <strain evidence="1">Cupriavidus taiwanensis SWF 66322</strain>
        <plasmid evidence="2">cbm2636_mp</plasmid>
    </source>
</reference>
<gene>
    <name evidence="1" type="ORF">CBM2636_MP20339</name>
</gene>
<dbReference type="AlphaFoldDB" id="A0A375D815"/>
<geneLocation type="plasmid" evidence="2">
    <name>cbm2636_mp</name>
</geneLocation>
<proteinExistence type="predicted"/>
<keyword evidence="1" id="KW-0614">Plasmid</keyword>
<organism evidence="1 2">
    <name type="scientific">Cupriavidus taiwanensis</name>
    <dbReference type="NCBI Taxonomy" id="164546"/>
    <lineage>
        <taxon>Bacteria</taxon>
        <taxon>Pseudomonadati</taxon>
        <taxon>Pseudomonadota</taxon>
        <taxon>Betaproteobacteria</taxon>
        <taxon>Burkholderiales</taxon>
        <taxon>Burkholderiaceae</taxon>
        <taxon>Cupriavidus</taxon>
    </lineage>
</organism>
<sequence length="124" mass="13766">MRRVRAEALKARAVAAGIPCDHHGEYGRHSPYLPSFSSLGSQERTPWRLLARRQPSAPCVPRVDSPTFHIDTDTAGHPCLHLGTFPNRSFSRFFDGEIPGMLADAVRRPIYDPPQGNCLISKDS</sequence>
<evidence type="ECO:0000313" key="2">
    <source>
        <dbReference type="Proteomes" id="UP000254259"/>
    </source>
</evidence>
<evidence type="ECO:0000313" key="1">
    <source>
        <dbReference type="EMBL" id="SPD67489.1"/>
    </source>
</evidence>
<protein>
    <submittedName>
        <fullName evidence="1">Uncharacterized protein</fullName>
    </submittedName>
</protein>
<accession>A0A375D815</accession>